<dbReference type="InterPro" id="IPR011042">
    <property type="entry name" value="6-blade_b-propeller_TolB-like"/>
</dbReference>
<evidence type="ECO:0000313" key="3">
    <source>
        <dbReference type="Proteomes" id="UP000219901"/>
    </source>
</evidence>
<feature type="transmembrane region" description="Helical" evidence="1">
    <location>
        <begin position="40"/>
        <end position="62"/>
    </location>
</feature>
<dbReference type="Gene3D" id="2.120.10.30">
    <property type="entry name" value="TolB, C-terminal domain"/>
    <property type="match status" value="1"/>
</dbReference>
<evidence type="ECO:0000313" key="2">
    <source>
        <dbReference type="EMBL" id="PDX72894.1"/>
    </source>
</evidence>
<evidence type="ECO:0000256" key="1">
    <source>
        <dbReference type="SAM" id="Phobius"/>
    </source>
</evidence>
<dbReference type="AlphaFoldDB" id="A0A2A7A183"/>
<keyword evidence="1" id="KW-0472">Membrane</keyword>
<protein>
    <submittedName>
        <fullName evidence="2">Protein TolB</fullName>
    </submittedName>
</protein>
<keyword evidence="1" id="KW-1133">Transmembrane helix</keyword>
<organism evidence="2 3">
    <name type="scientific">Faecalibacterium prausnitzii</name>
    <dbReference type="NCBI Taxonomy" id="853"/>
    <lineage>
        <taxon>Bacteria</taxon>
        <taxon>Bacillati</taxon>
        <taxon>Bacillota</taxon>
        <taxon>Clostridia</taxon>
        <taxon>Eubacteriales</taxon>
        <taxon>Oscillospiraceae</taxon>
        <taxon>Faecalibacterium</taxon>
    </lineage>
</organism>
<dbReference type="Pfam" id="PF18975">
    <property type="entry name" value="DUF5711"/>
    <property type="match status" value="1"/>
</dbReference>
<accession>A0A2A7A183</accession>
<name>A0A2A7A183_9FIRM</name>
<dbReference type="RefSeq" id="WP_097782901.1">
    <property type="nucleotide sequence ID" value="NZ_NMTV01000035.1"/>
</dbReference>
<keyword evidence="1" id="KW-0812">Transmembrane</keyword>
<proteinExistence type="predicted"/>
<sequence>MKKLHRGGSNPDGEPLSAGRVEYLEAARQRVRRRRLRRTAILLAALILVTLFATGAVGASIARVKDMVDTVHIALSPAVGWPQQTGLGDLTAVQPMSGSFAAMDEDACVVYSLGGTRLAGIQSGYARPALAAGKTRFVLYNRSGNELRVESRTQNLYSKTLENSIYLCAMSDTGTLAVATDSADSTARLTVYTPTMSEQLHWDMTGTQGTPVRMAFAADSRRLAVAAVTSSAGQLQANLFVLSLAQGDPVQLSSGDSVPQWLGWLNNDTVLAVYENCAVVYGADGGERGRFDLGGGSLVSVSQDGANAALLLENGQVCTAVLLDKDLNVQYSGNVPAANQILRRGQNFYLLTDSGVECFAADGVYQWGQTLSVRPQALIAGKQLLVLCGNTVQQIAPPEQTASSAQ</sequence>
<reference evidence="2 3" key="1">
    <citation type="journal article" date="2017" name="Front. Microbiol.">
        <title>New Insights into the Diversity of the Genus Faecalibacterium.</title>
        <authorList>
            <person name="Benevides L."/>
            <person name="Burman S."/>
            <person name="Martin R."/>
            <person name="Robert V."/>
            <person name="Thomas M."/>
            <person name="Miquel S."/>
            <person name="Chain F."/>
            <person name="Sokol H."/>
            <person name="Bermudez-Humaran L.G."/>
            <person name="Morrison M."/>
            <person name="Langella P."/>
            <person name="Azevedo V.A."/>
            <person name="Chatel J.M."/>
            <person name="Soares S."/>
        </authorList>
    </citation>
    <scope>NUCLEOTIDE SEQUENCE [LARGE SCALE GENOMIC DNA]</scope>
    <source>
        <strain evidence="2 3">CNCM I 4546</strain>
    </source>
</reference>
<comment type="caution">
    <text evidence="2">The sequence shown here is derived from an EMBL/GenBank/DDBJ whole genome shotgun (WGS) entry which is preliminary data.</text>
</comment>
<gene>
    <name evidence="2" type="ORF">CGS55_05285</name>
</gene>
<dbReference type="SUPFAM" id="SSF82171">
    <property type="entry name" value="DPP6 N-terminal domain-like"/>
    <property type="match status" value="1"/>
</dbReference>
<dbReference type="InterPro" id="IPR043765">
    <property type="entry name" value="DUF5711"/>
</dbReference>
<dbReference type="EMBL" id="NMTV01000035">
    <property type="protein sequence ID" value="PDX72894.1"/>
    <property type="molecule type" value="Genomic_DNA"/>
</dbReference>
<dbReference type="Proteomes" id="UP000219901">
    <property type="component" value="Unassembled WGS sequence"/>
</dbReference>